<dbReference type="EMBL" id="ALAO01000202">
    <property type="protein sequence ID" value="EKO38837.1"/>
    <property type="molecule type" value="Genomic_DNA"/>
</dbReference>
<evidence type="ECO:0000313" key="2">
    <source>
        <dbReference type="Proteomes" id="UP000006272"/>
    </source>
</evidence>
<organism evidence="1 2">
    <name type="scientific">Solidesulfovibrio magneticus str. Maddingley MBC34</name>
    <dbReference type="NCBI Taxonomy" id="1206767"/>
    <lineage>
        <taxon>Bacteria</taxon>
        <taxon>Pseudomonadati</taxon>
        <taxon>Thermodesulfobacteriota</taxon>
        <taxon>Desulfovibrionia</taxon>
        <taxon>Desulfovibrionales</taxon>
        <taxon>Desulfovibrionaceae</taxon>
        <taxon>Solidesulfovibrio</taxon>
    </lineage>
</organism>
<comment type="caution">
    <text evidence="1">The sequence shown here is derived from an EMBL/GenBank/DDBJ whole genome shotgun (WGS) entry which is preliminary data.</text>
</comment>
<evidence type="ECO:0000313" key="1">
    <source>
        <dbReference type="EMBL" id="EKO38837.1"/>
    </source>
</evidence>
<accession>K6FJT0</accession>
<name>K6FJT0_9BACT</name>
<reference evidence="1 2" key="1">
    <citation type="submission" date="2012-07" db="EMBL/GenBank/DDBJ databases">
        <title>Draft genome sequence of Desulfovibrio magneticus str. Maddingley MBC34 obtained from a metagenomic sequence of a methanogenic enrichment isolated from coal-seam formation water in Victoria, Australia.</title>
        <authorList>
            <person name="Greenfield P."/>
            <person name="Hendry P."/>
            <person name="Li D."/>
            <person name="Rosewarne C.P."/>
            <person name="Tran-Dinh N."/>
            <person name="Elbourne L.D.H."/>
            <person name="Paulsen I.T."/>
            <person name="Midgley D.J."/>
        </authorList>
    </citation>
    <scope>NUCLEOTIDE SEQUENCE [LARGE SCALE GENOMIC DNA]</scope>
    <source>
        <strain evidence="2">Maddingley MBC34</strain>
    </source>
</reference>
<feature type="non-terminal residue" evidence="1">
    <location>
        <position position="1"/>
    </location>
</feature>
<sequence>SPPAAGGIFLFLFLFLLPCPVLPFPCYWL</sequence>
<proteinExistence type="predicted"/>
<protein>
    <submittedName>
        <fullName evidence="1">Uncharacterized protein</fullName>
    </submittedName>
</protein>
<gene>
    <name evidence="1" type="ORF">B193_2456</name>
</gene>
<dbReference type="Proteomes" id="UP000006272">
    <property type="component" value="Unassembled WGS sequence"/>
</dbReference>
<dbReference type="AlphaFoldDB" id="K6FJT0"/>